<dbReference type="OrthoDB" id="6157464at2759"/>
<proteinExistence type="predicted"/>
<evidence type="ECO:0000256" key="1">
    <source>
        <dbReference type="SAM" id="MobiDB-lite"/>
    </source>
</evidence>
<reference evidence="2 3" key="1">
    <citation type="journal article" date="2016" name="Genome Biol. Evol.">
        <title>Gene Family Evolution Reflects Adaptation to Soil Environmental Stressors in the Genome of the Collembolan Orchesella cincta.</title>
        <authorList>
            <person name="Faddeeva-Vakhrusheva A."/>
            <person name="Derks M.F."/>
            <person name="Anvar S.Y."/>
            <person name="Agamennone V."/>
            <person name="Suring W."/>
            <person name="Smit S."/>
            <person name="van Straalen N.M."/>
            <person name="Roelofs D."/>
        </authorList>
    </citation>
    <scope>NUCLEOTIDE SEQUENCE [LARGE SCALE GENOMIC DNA]</scope>
    <source>
        <tissue evidence="2">Mixed pool</tissue>
    </source>
</reference>
<evidence type="ECO:0000313" key="3">
    <source>
        <dbReference type="Proteomes" id="UP000094527"/>
    </source>
</evidence>
<feature type="compositionally biased region" description="Polar residues" evidence="1">
    <location>
        <begin position="55"/>
        <end position="65"/>
    </location>
</feature>
<protein>
    <recommendedName>
        <fullName evidence="4">WH2 domain-containing protein</fullName>
    </recommendedName>
</protein>
<accession>A0A1D2MWM5</accession>
<feature type="compositionally biased region" description="Polar residues" evidence="1">
    <location>
        <begin position="30"/>
        <end position="39"/>
    </location>
</feature>
<dbReference type="STRING" id="48709.A0A1D2MWM5"/>
<organism evidence="2 3">
    <name type="scientific">Orchesella cincta</name>
    <name type="common">Springtail</name>
    <name type="synonym">Podura cincta</name>
    <dbReference type="NCBI Taxonomy" id="48709"/>
    <lineage>
        <taxon>Eukaryota</taxon>
        <taxon>Metazoa</taxon>
        <taxon>Ecdysozoa</taxon>
        <taxon>Arthropoda</taxon>
        <taxon>Hexapoda</taxon>
        <taxon>Collembola</taxon>
        <taxon>Entomobryomorpha</taxon>
        <taxon>Entomobryoidea</taxon>
        <taxon>Orchesellidae</taxon>
        <taxon>Orchesellinae</taxon>
        <taxon>Orchesella</taxon>
    </lineage>
</organism>
<keyword evidence="3" id="KW-1185">Reference proteome</keyword>
<dbReference type="Proteomes" id="UP000094527">
    <property type="component" value="Unassembled WGS sequence"/>
</dbReference>
<dbReference type="EMBL" id="LJIJ01000440">
    <property type="protein sequence ID" value="ODM97457.1"/>
    <property type="molecule type" value="Genomic_DNA"/>
</dbReference>
<feature type="region of interest" description="Disordered" evidence="1">
    <location>
        <begin position="1"/>
        <end position="73"/>
    </location>
</feature>
<evidence type="ECO:0000313" key="2">
    <source>
        <dbReference type="EMBL" id="ODM97457.1"/>
    </source>
</evidence>
<comment type="caution">
    <text evidence="2">The sequence shown here is derived from an EMBL/GenBank/DDBJ whole genome shotgun (WGS) entry which is preliminary data.</text>
</comment>
<feature type="compositionally biased region" description="Pro residues" evidence="1">
    <location>
        <begin position="1"/>
        <end position="16"/>
    </location>
</feature>
<name>A0A1D2MWM5_ORCCI</name>
<feature type="compositionally biased region" description="Basic and acidic residues" evidence="1">
    <location>
        <begin position="42"/>
        <end position="51"/>
    </location>
</feature>
<evidence type="ECO:0008006" key="4">
    <source>
        <dbReference type="Google" id="ProtNLM"/>
    </source>
</evidence>
<feature type="compositionally biased region" description="Basic and acidic residues" evidence="1">
    <location>
        <begin position="19"/>
        <end position="28"/>
    </location>
</feature>
<gene>
    <name evidence="2" type="ORF">Ocin01_09220</name>
</gene>
<sequence>MSAPPGPPPPPPPPPGMAGKEKQAKIEMLRQSSGQSSADWESVVKEIEQGKKLNPVQSNDRSNPMLSRLKLKK</sequence>
<dbReference type="AlphaFoldDB" id="A0A1D2MWM5"/>